<dbReference type="Proteomes" id="UP000422108">
    <property type="component" value="Chromosome"/>
</dbReference>
<dbReference type="RefSeq" id="WP_155308931.1">
    <property type="nucleotide sequence ID" value="NZ_AP021879.1"/>
</dbReference>
<gene>
    <name evidence="1" type="ORF">DSCOOX_06600</name>
    <name evidence="2" type="ORF">DSCOOX_13570</name>
</gene>
<evidence type="ECO:0000313" key="2">
    <source>
        <dbReference type="EMBL" id="BBO88177.1"/>
    </source>
</evidence>
<evidence type="ECO:0000313" key="1">
    <source>
        <dbReference type="EMBL" id="BBO87480.1"/>
    </source>
</evidence>
<reference evidence="1 3" key="1">
    <citation type="submission" date="2019-11" db="EMBL/GenBank/DDBJ databases">
        <title>Comparative genomics of hydrocarbon-degrading Desulfosarcina strains.</title>
        <authorList>
            <person name="Watanabe M."/>
            <person name="Kojima H."/>
            <person name="Fukui M."/>
        </authorList>
    </citation>
    <scope>NUCLEOTIDE SEQUENCE [LARGE SCALE GENOMIC DNA]</scope>
    <source>
        <strain evidence="1">OXyS1</strain>
        <strain evidence="3">oXyS1</strain>
    </source>
</reference>
<organism evidence="1 3">
    <name type="scientific">Desulfosarcina ovata subsp. ovata</name>
    <dbReference type="NCBI Taxonomy" id="2752305"/>
    <lineage>
        <taxon>Bacteria</taxon>
        <taxon>Pseudomonadati</taxon>
        <taxon>Thermodesulfobacteriota</taxon>
        <taxon>Desulfobacteria</taxon>
        <taxon>Desulfobacterales</taxon>
        <taxon>Desulfosarcinaceae</taxon>
        <taxon>Desulfosarcina</taxon>
    </lineage>
</organism>
<dbReference type="EMBL" id="AP021879">
    <property type="protein sequence ID" value="BBO87480.1"/>
    <property type="molecule type" value="Genomic_DNA"/>
</dbReference>
<sequence>MIDSALVLNCPSTMGAYQHRHIENIECWLDFFVNEERIHVVATPSSERWQDLVHLEYDKELYALLPVLSFDTCSRWQAGLSEALTLYQPRSHVFLWAADFFYSDEAKRAAEKMLDYSGKEDLVVGTIEAGGKKEDIDRCATHPFIEIWFPEEFEIIQSKGFSKPRSELLRFSVPFLEYSLRKRWFPTEQTIHLIFQCLWNDGDFEVEPILLPKIEDDGEARNQPNVIQQVERMEVWLKYMWRERQCELDCSWWEMDEYKNKCIQSFETAMRAYDILVEDCATVA</sequence>
<accession>A0A5K8A5G2</accession>
<keyword evidence="3" id="KW-1185">Reference proteome</keyword>
<proteinExistence type="predicted"/>
<dbReference type="EMBL" id="AP021879">
    <property type="protein sequence ID" value="BBO88177.1"/>
    <property type="molecule type" value="Genomic_DNA"/>
</dbReference>
<evidence type="ECO:0000313" key="3">
    <source>
        <dbReference type="Proteomes" id="UP000422108"/>
    </source>
</evidence>
<dbReference type="AlphaFoldDB" id="A0A5K8A5G2"/>
<protein>
    <submittedName>
        <fullName evidence="1">Uncharacterized protein</fullName>
    </submittedName>
</protein>
<name>A0A5K8A5G2_9BACT</name>